<name>A0A3A9XU88_9ACTN</name>
<feature type="transmembrane region" description="Helical" evidence="1">
    <location>
        <begin position="192"/>
        <end position="214"/>
    </location>
</feature>
<dbReference type="Proteomes" id="UP000275865">
    <property type="component" value="Unassembled WGS sequence"/>
</dbReference>
<keyword evidence="1" id="KW-1133">Transmembrane helix</keyword>
<dbReference type="EMBL" id="RAZT01000014">
    <property type="protein sequence ID" value="RKN28649.1"/>
    <property type="molecule type" value="Genomic_DNA"/>
</dbReference>
<evidence type="ECO:0000313" key="2">
    <source>
        <dbReference type="EMBL" id="RKN14107.1"/>
    </source>
</evidence>
<comment type="caution">
    <text evidence="3">The sequence shown here is derived from an EMBL/GenBank/DDBJ whole genome shotgun (WGS) entry which is preliminary data.</text>
</comment>
<evidence type="ECO:0000313" key="5">
    <source>
        <dbReference type="Proteomes" id="UP000275865"/>
    </source>
</evidence>
<organism evidence="3 5">
    <name type="scientific">Micromonospora musae</name>
    <dbReference type="NCBI Taxonomy" id="1894970"/>
    <lineage>
        <taxon>Bacteria</taxon>
        <taxon>Bacillati</taxon>
        <taxon>Actinomycetota</taxon>
        <taxon>Actinomycetes</taxon>
        <taxon>Micromonosporales</taxon>
        <taxon>Micromonosporaceae</taxon>
        <taxon>Micromonospora</taxon>
    </lineage>
</organism>
<reference evidence="4 5" key="1">
    <citation type="submission" date="2018-09" db="EMBL/GenBank/DDBJ databases">
        <title>Micromonospora sp. nov. MS1-9, isolated from a root of Musa sp.</title>
        <authorList>
            <person name="Kuncharoen N."/>
            <person name="Kudo T."/>
            <person name="Ohkuma M."/>
            <person name="Yuki M."/>
            <person name="Tanasupawat S."/>
        </authorList>
    </citation>
    <scope>NUCLEOTIDE SEQUENCE [LARGE SCALE GENOMIC DNA]</scope>
    <source>
        <strain evidence="3 5">MS1-9</strain>
        <strain evidence="2 4">NGC1-4</strain>
    </source>
</reference>
<keyword evidence="1" id="KW-0472">Membrane</keyword>
<dbReference type="Proteomes" id="UP000271548">
    <property type="component" value="Unassembled WGS sequence"/>
</dbReference>
<accession>A0A3A9XU88</accession>
<evidence type="ECO:0000256" key="1">
    <source>
        <dbReference type="SAM" id="Phobius"/>
    </source>
</evidence>
<protein>
    <submittedName>
        <fullName evidence="3">Uncharacterized protein</fullName>
    </submittedName>
</protein>
<keyword evidence="4" id="KW-1185">Reference proteome</keyword>
<dbReference type="RefSeq" id="WP_120683785.1">
    <property type="nucleotide sequence ID" value="NZ_RAZS01000015.1"/>
</dbReference>
<evidence type="ECO:0000313" key="3">
    <source>
        <dbReference type="EMBL" id="RKN28649.1"/>
    </source>
</evidence>
<keyword evidence="1" id="KW-0812">Transmembrane</keyword>
<evidence type="ECO:0000313" key="4">
    <source>
        <dbReference type="Proteomes" id="UP000271548"/>
    </source>
</evidence>
<proteinExistence type="predicted"/>
<dbReference type="OrthoDB" id="3695060at2"/>
<sequence>MAAGLGGVVVLVGICVAGALSGDDGLAVAPPTSTERADTVPILQQATAVQGICYGWTLQAAAEVVSAGSNLGEGVGVEGDPRCPSWVRVVADVTYVSESSESNDYAYVTVEGSADLDPSGLLAVGSGLERFGLTEDAFLDDPGWAVTRAAVSLPLLLAEAGGVSPVPVTTATSAGPPPPLPAAGNDLWRDRWGYLLAAAGMLLVTVLLVTVGLVQRRRERAGVAPRTGAASGRTPGVR</sequence>
<dbReference type="EMBL" id="RAZS01000015">
    <property type="protein sequence ID" value="RKN14107.1"/>
    <property type="molecule type" value="Genomic_DNA"/>
</dbReference>
<gene>
    <name evidence="3" type="ORF">D7044_25295</name>
    <name evidence="2" type="ORF">D7147_29975</name>
</gene>
<dbReference type="AlphaFoldDB" id="A0A3A9XU88"/>